<dbReference type="PANTHER" id="PTHR15397:SF3">
    <property type="entry name" value="DNA DAMAGE INDUCIBLE 1 HOMOLOG 2"/>
    <property type="match status" value="1"/>
</dbReference>
<evidence type="ECO:0000256" key="1">
    <source>
        <dbReference type="ARBA" id="ARBA00009136"/>
    </source>
</evidence>
<dbReference type="Gene3D" id="3.10.20.90">
    <property type="entry name" value="Phosphatidylinositol 3-kinase Catalytic Subunit, Chain A, domain 1"/>
    <property type="match status" value="5"/>
</dbReference>
<dbReference type="SUPFAM" id="SSF50630">
    <property type="entry name" value="Acid proteases"/>
    <property type="match status" value="1"/>
</dbReference>
<dbReference type="SMART" id="SM00213">
    <property type="entry name" value="UBQ"/>
    <property type="match status" value="3"/>
</dbReference>
<keyword evidence="2" id="KW-0645">Protease</keyword>
<dbReference type="CDD" id="cd01796">
    <property type="entry name" value="Ubl_Ddi1_like"/>
    <property type="match status" value="1"/>
</dbReference>
<dbReference type="InterPro" id="IPR029071">
    <property type="entry name" value="Ubiquitin-like_domsf"/>
</dbReference>
<evidence type="ECO:0000313" key="8">
    <source>
        <dbReference type="Proteomes" id="UP001195483"/>
    </source>
</evidence>
<accession>A0AAE0VQY0</accession>
<dbReference type="GO" id="GO:0004190">
    <property type="term" value="F:aspartic-type endopeptidase activity"/>
    <property type="evidence" value="ECO:0007669"/>
    <property type="project" value="UniProtKB-KW"/>
</dbReference>
<dbReference type="InterPro" id="IPR019103">
    <property type="entry name" value="Peptidase_aspartic_DDI1-type"/>
</dbReference>
<dbReference type="PANTHER" id="PTHR15397">
    <property type="entry name" value="SODIUM-GLUCOSE COTRANSPORTER REGULATORY PROTEIN -RELATED"/>
    <property type="match status" value="1"/>
</dbReference>
<gene>
    <name evidence="7" type="ORF">CHS0354_011305</name>
</gene>
<evidence type="ECO:0000256" key="4">
    <source>
        <dbReference type="ARBA" id="ARBA00022801"/>
    </source>
</evidence>
<evidence type="ECO:0000256" key="5">
    <source>
        <dbReference type="SAM" id="MobiDB-lite"/>
    </source>
</evidence>
<dbReference type="PROSITE" id="PS50053">
    <property type="entry name" value="UBIQUITIN_2"/>
    <property type="match status" value="3"/>
</dbReference>
<protein>
    <recommendedName>
        <fullName evidence="6">Ubiquitin-like domain-containing protein</fullName>
    </recommendedName>
</protein>
<dbReference type="InterPro" id="IPR033882">
    <property type="entry name" value="DDI1_N"/>
</dbReference>
<dbReference type="InterPro" id="IPR000626">
    <property type="entry name" value="Ubiquitin-like_dom"/>
</dbReference>
<dbReference type="InterPro" id="IPR021109">
    <property type="entry name" value="Peptidase_aspartic_dom_sf"/>
</dbReference>
<feature type="domain" description="Ubiquitin-like" evidence="6">
    <location>
        <begin position="251"/>
        <end position="328"/>
    </location>
</feature>
<organism evidence="7 8">
    <name type="scientific">Potamilus streckersoni</name>
    <dbReference type="NCBI Taxonomy" id="2493646"/>
    <lineage>
        <taxon>Eukaryota</taxon>
        <taxon>Metazoa</taxon>
        <taxon>Spiralia</taxon>
        <taxon>Lophotrochozoa</taxon>
        <taxon>Mollusca</taxon>
        <taxon>Bivalvia</taxon>
        <taxon>Autobranchia</taxon>
        <taxon>Heteroconchia</taxon>
        <taxon>Palaeoheterodonta</taxon>
        <taxon>Unionida</taxon>
        <taxon>Unionoidea</taxon>
        <taxon>Unionidae</taxon>
        <taxon>Ambleminae</taxon>
        <taxon>Lampsilini</taxon>
        <taxon>Potamilus</taxon>
    </lineage>
</organism>
<feature type="domain" description="Ubiquitin-like" evidence="6">
    <location>
        <begin position="329"/>
        <end position="406"/>
    </location>
</feature>
<dbReference type="CDD" id="cd05479">
    <property type="entry name" value="RP_DDI"/>
    <property type="match status" value="1"/>
</dbReference>
<keyword evidence="4" id="KW-0378">Hydrolase</keyword>
<name>A0AAE0VQY0_9BIVA</name>
<reference evidence="7" key="1">
    <citation type="journal article" date="2021" name="Genome Biol. Evol.">
        <title>A High-Quality Reference Genome for a Parasitic Bivalve with Doubly Uniparental Inheritance (Bivalvia: Unionida).</title>
        <authorList>
            <person name="Smith C.H."/>
        </authorList>
    </citation>
    <scope>NUCLEOTIDE SEQUENCE</scope>
    <source>
        <strain evidence="7">CHS0354</strain>
    </source>
</reference>
<dbReference type="AlphaFoldDB" id="A0AAE0VQY0"/>
<sequence length="726" mass="83146">MKIIVFTASEEMIELDVEKEIELEKLKALCKIRLGIPLSNKCVLNWRGRMLTNPRKSLKDYGFMDGDYLEIFYDEGTARMISNEEKTMKIIITTSGEIIELDVSKELELENLKAICECELGISLPDKCVFKMHERILTDPKMSLKDYGIMDGDLLHILDDVDKARMFSSEEKLIKLIITVSGQIINLNVSDTLELENLKAICECRLGNPLSEKCVFNLYERKLTDPKMRLKDYGIMDGDLIQIISDDENKMQITIITALGQIIELDVSKELELENLKAICECRLGIPLSEKCVFKMPERKLTDYKMSLKEYGIMDGDILEMLYDEEEAMKITVVTAFNERIDLSVNEGLKLENLKAMCELKLEIPPSKRCFFKWQERILLNPKKCLKDYGITDGDILQIIFYEENPALNIWIQAGLEQNLNLRPDFSLEKDLDFENITVPKDNLSSVESSQATPEDLGNHSVPHLEDPERIRELIIKYPDERAVLKERNPPLSEALESGSAERFAEVFNRQQRERFQREEEKLRLQNADQSDPEVQASLREQERLQKVEENMEVAVEFVPESLCPVSMMYVDCMVNSHQVKAFVDTGAQMTIMNRPCAIRCKIYDLVDLRWAGIAVGVGTQRILGRIHKVDIKINSAVFPSSFSILEDQPVEMILGLDFIKRNMCTIDLSRNVLQIKKTNGEIVETPFLSESELPSSARLTVPSRPVLPQVRAEAMNKMPAEAFKK</sequence>
<evidence type="ECO:0000256" key="2">
    <source>
        <dbReference type="ARBA" id="ARBA00022670"/>
    </source>
</evidence>
<feature type="compositionally biased region" description="Polar residues" evidence="5">
    <location>
        <begin position="443"/>
        <end position="453"/>
    </location>
</feature>
<keyword evidence="8" id="KW-1185">Reference proteome</keyword>
<dbReference type="SUPFAM" id="SSF54236">
    <property type="entry name" value="Ubiquitin-like"/>
    <property type="match status" value="5"/>
</dbReference>
<dbReference type="EMBL" id="JAEAOA010000698">
    <property type="protein sequence ID" value="KAK3587323.1"/>
    <property type="molecule type" value="Genomic_DNA"/>
</dbReference>
<dbReference type="Pfam" id="PF24669">
    <property type="entry name" value="Ddi2_HDD"/>
    <property type="match status" value="1"/>
</dbReference>
<dbReference type="Proteomes" id="UP001195483">
    <property type="component" value="Unassembled WGS sequence"/>
</dbReference>
<evidence type="ECO:0000313" key="7">
    <source>
        <dbReference type="EMBL" id="KAK3587323.1"/>
    </source>
</evidence>
<feature type="domain" description="Ubiquitin-like" evidence="6">
    <location>
        <begin position="1"/>
        <end position="71"/>
    </location>
</feature>
<keyword evidence="3" id="KW-0064">Aspartyl protease</keyword>
<feature type="region of interest" description="Disordered" evidence="5">
    <location>
        <begin position="443"/>
        <end position="464"/>
    </location>
</feature>
<reference evidence="7" key="3">
    <citation type="submission" date="2023-05" db="EMBL/GenBank/DDBJ databases">
        <authorList>
            <person name="Smith C.H."/>
        </authorList>
    </citation>
    <scope>NUCLEOTIDE SEQUENCE</scope>
    <source>
        <strain evidence="7">CHS0354</strain>
        <tissue evidence="7">Mantle</tissue>
    </source>
</reference>
<comment type="similarity">
    <text evidence="1">Belongs to the DDI1 family.</text>
</comment>
<evidence type="ECO:0000259" key="6">
    <source>
        <dbReference type="PROSITE" id="PS50053"/>
    </source>
</evidence>
<dbReference type="GO" id="GO:0006508">
    <property type="term" value="P:proteolysis"/>
    <property type="evidence" value="ECO:0007669"/>
    <property type="project" value="UniProtKB-KW"/>
</dbReference>
<reference evidence="7" key="2">
    <citation type="journal article" date="2021" name="Genome Biol. Evol.">
        <title>Developing a high-quality reference genome for a parasitic bivalve with doubly uniparental inheritance (Bivalvia: Unionida).</title>
        <authorList>
            <person name="Smith C.H."/>
        </authorList>
    </citation>
    <scope>NUCLEOTIDE SEQUENCE</scope>
    <source>
        <strain evidence="7">CHS0354</strain>
        <tissue evidence="7">Mantle</tissue>
    </source>
</reference>
<evidence type="ECO:0000256" key="3">
    <source>
        <dbReference type="ARBA" id="ARBA00022750"/>
    </source>
</evidence>
<dbReference type="Gene3D" id="2.40.70.10">
    <property type="entry name" value="Acid Proteases"/>
    <property type="match status" value="1"/>
</dbReference>
<proteinExistence type="inferred from homology"/>
<dbReference type="Pfam" id="PF09668">
    <property type="entry name" value="Asp_protease"/>
    <property type="match status" value="1"/>
</dbReference>
<dbReference type="InterPro" id="IPR057273">
    <property type="entry name" value="Ddi1/2_HDD"/>
</dbReference>
<comment type="caution">
    <text evidence="7">The sequence shown here is derived from an EMBL/GenBank/DDBJ whole genome shotgun (WGS) entry which is preliminary data.</text>
</comment>